<dbReference type="GO" id="GO:0008270">
    <property type="term" value="F:zinc ion binding"/>
    <property type="evidence" value="ECO:0007669"/>
    <property type="project" value="InterPro"/>
</dbReference>
<dbReference type="InterPro" id="IPR007219">
    <property type="entry name" value="XnlR_reg_dom"/>
</dbReference>
<feature type="compositionally biased region" description="Polar residues" evidence="5">
    <location>
        <begin position="668"/>
        <end position="682"/>
    </location>
</feature>
<dbReference type="SMART" id="SM00066">
    <property type="entry name" value="GAL4"/>
    <property type="match status" value="1"/>
</dbReference>
<dbReference type="CDD" id="cd00067">
    <property type="entry name" value="GAL4"/>
    <property type="match status" value="1"/>
</dbReference>
<keyword evidence="3" id="KW-0238">DNA-binding</keyword>
<evidence type="ECO:0000259" key="6">
    <source>
        <dbReference type="PROSITE" id="PS50048"/>
    </source>
</evidence>
<dbReference type="InterPro" id="IPR036864">
    <property type="entry name" value="Zn2-C6_fun-type_DNA-bd_sf"/>
</dbReference>
<feature type="region of interest" description="Disordered" evidence="5">
    <location>
        <begin position="1"/>
        <end position="21"/>
    </location>
</feature>
<dbReference type="PROSITE" id="PS50048">
    <property type="entry name" value="ZN2_CY6_FUNGAL_2"/>
    <property type="match status" value="1"/>
</dbReference>
<dbReference type="GO" id="GO:0000981">
    <property type="term" value="F:DNA-binding transcription factor activity, RNA polymerase II-specific"/>
    <property type="evidence" value="ECO:0007669"/>
    <property type="project" value="InterPro"/>
</dbReference>
<evidence type="ECO:0000256" key="4">
    <source>
        <dbReference type="ARBA" id="ARBA00023242"/>
    </source>
</evidence>
<dbReference type="CDD" id="cd12148">
    <property type="entry name" value="fungal_TF_MHR"/>
    <property type="match status" value="1"/>
</dbReference>
<dbReference type="InterPro" id="IPR001138">
    <property type="entry name" value="Zn2Cys6_DnaBD"/>
</dbReference>
<name>A0A0D2NW75_HYPSF</name>
<dbReference type="GO" id="GO:0003677">
    <property type="term" value="F:DNA binding"/>
    <property type="evidence" value="ECO:0007669"/>
    <property type="project" value="UniProtKB-KW"/>
</dbReference>
<keyword evidence="2" id="KW-0479">Metal-binding</keyword>
<comment type="subcellular location">
    <subcellularLocation>
        <location evidence="1">Nucleus</location>
    </subcellularLocation>
</comment>
<dbReference type="InterPro" id="IPR050987">
    <property type="entry name" value="AtrR-like"/>
</dbReference>
<dbReference type="AlphaFoldDB" id="A0A0D2NW75"/>
<organism evidence="7 8">
    <name type="scientific">Hypholoma sublateritium (strain FD-334 SS-4)</name>
    <dbReference type="NCBI Taxonomy" id="945553"/>
    <lineage>
        <taxon>Eukaryota</taxon>
        <taxon>Fungi</taxon>
        <taxon>Dikarya</taxon>
        <taxon>Basidiomycota</taxon>
        <taxon>Agaricomycotina</taxon>
        <taxon>Agaricomycetes</taxon>
        <taxon>Agaricomycetidae</taxon>
        <taxon>Agaricales</taxon>
        <taxon>Agaricineae</taxon>
        <taxon>Strophariaceae</taxon>
        <taxon>Hypholoma</taxon>
    </lineage>
</organism>
<evidence type="ECO:0000256" key="3">
    <source>
        <dbReference type="ARBA" id="ARBA00023125"/>
    </source>
</evidence>
<dbReference type="PANTHER" id="PTHR46910">
    <property type="entry name" value="TRANSCRIPTION FACTOR PDR1"/>
    <property type="match status" value="1"/>
</dbReference>
<dbReference type="GO" id="GO:0006351">
    <property type="term" value="P:DNA-templated transcription"/>
    <property type="evidence" value="ECO:0007669"/>
    <property type="project" value="InterPro"/>
</dbReference>
<dbReference type="GO" id="GO:0005634">
    <property type="term" value="C:nucleus"/>
    <property type="evidence" value="ECO:0007669"/>
    <property type="project" value="UniProtKB-SubCell"/>
</dbReference>
<dbReference type="STRING" id="945553.A0A0D2NW75"/>
<sequence length="819" mass="92710">MVSDNEDNERGTRSTLPKSKKRRLNGACDACRRRRTKCDSAQMGGEGCTYCQSVDIKCTHDMPRKQTKSELTAAYIEALEKKVERADMMYRLLQKIYPGQDIDQLLDTLTAEFADYTGSGVLSEKELSPRLDFNYPIPKTLPGDTSASKLLSVETPDEGTEEDDISHIALSNHLDQLLRITESPLDIYFGPASSFMFFKHCSDLKAEITGLKADGSKFRRPSFWYSQPWEVDYARANVPRYVYPNERLLHDLVALYFDKVNPFMPLLHRPTFLKMLYEKQHHQDIPFGTTVLMVCALGARYSQDPQVTLPGDESGLSAGWQYFRQIPLHPDGFQHIPVLYNMQYYCLAHVYLTSSSVPHVAWNILGIAIKYAIAKGAHRRKSTAQKPSKDEELIKRAFWCLVFLDRLSSAFTGRPCTIADEDFDLEYPIECDDEYWETDNPEHAFKQPPGKPCAITSFVYMLKLLVIMTFSYRTLYSTKKTKQLSGLVDDGWEQRIVAQLDSSMNQWKDSLPDFLRWDPEKADLVIFHQSVHLHIAYSYIQIQIHRPFLTRKSPLSFASLAICTNAARSCAHFLEVGMTRGIKASPLLMLSVVTAGLVISLNLWGSRRSGLIRNPTKEIENFKTCVNFLKESEKRWPVAGRSNDLLAQVSFSSKDYQETHNKRRRDSSGATNQFPTSESLQTDNHYPSFKLASMPLNASNPPVNAASGFSDWDILLMQLGYVPSDLVSSSNQGPGGLPMDYTTPPSLYPSSAYHINNTTSPPDAAGSYEQVPQFSTPEDVFSLWSDIPCAFSQDEWDIYLTYLGNTSYSYQPVAMPLNS</sequence>
<dbReference type="Proteomes" id="UP000054270">
    <property type="component" value="Unassembled WGS sequence"/>
</dbReference>
<evidence type="ECO:0000313" key="8">
    <source>
        <dbReference type="Proteomes" id="UP000054270"/>
    </source>
</evidence>
<dbReference type="Gene3D" id="4.10.240.10">
    <property type="entry name" value="Zn(2)-C6 fungal-type DNA-binding domain"/>
    <property type="match status" value="1"/>
</dbReference>
<feature type="region of interest" description="Disordered" evidence="5">
    <location>
        <begin position="656"/>
        <end position="682"/>
    </location>
</feature>
<dbReference type="SMART" id="SM00906">
    <property type="entry name" value="Fungal_trans"/>
    <property type="match status" value="1"/>
</dbReference>
<keyword evidence="4" id="KW-0539">Nucleus</keyword>
<gene>
    <name evidence="7" type="ORF">HYPSUDRAFT_42804</name>
</gene>
<accession>A0A0D2NW75</accession>
<evidence type="ECO:0000256" key="1">
    <source>
        <dbReference type="ARBA" id="ARBA00004123"/>
    </source>
</evidence>
<dbReference type="OMA" id="SAYHINN"/>
<dbReference type="PANTHER" id="PTHR46910:SF3">
    <property type="entry name" value="HALOTOLERANCE PROTEIN 9-RELATED"/>
    <property type="match status" value="1"/>
</dbReference>
<protein>
    <recommendedName>
        <fullName evidence="6">Zn(2)-C6 fungal-type domain-containing protein</fullName>
    </recommendedName>
</protein>
<evidence type="ECO:0000256" key="5">
    <source>
        <dbReference type="SAM" id="MobiDB-lite"/>
    </source>
</evidence>
<reference evidence="8" key="1">
    <citation type="submission" date="2014-04" db="EMBL/GenBank/DDBJ databases">
        <title>Evolutionary Origins and Diversification of the Mycorrhizal Mutualists.</title>
        <authorList>
            <consortium name="DOE Joint Genome Institute"/>
            <consortium name="Mycorrhizal Genomics Consortium"/>
            <person name="Kohler A."/>
            <person name="Kuo A."/>
            <person name="Nagy L.G."/>
            <person name="Floudas D."/>
            <person name="Copeland A."/>
            <person name="Barry K.W."/>
            <person name="Cichocki N."/>
            <person name="Veneault-Fourrey C."/>
            <person name="LaButti K."/>
            <person name="Lindquist E.A."/>
            <person name="Lipzen A."/>
            <person name="Lundell T."/>
            <person name="Morin E."/>
            <person name="Murat C."/>
            <person name="Riley R."/>
            <person name="Ohm R."/>
            <person name="Sun H."/>
            <person name="Tunlid A."/>
            <person name="Henrissat B."/>
            <person name="Grigoriev I.V."/>
            <person name="Hibbett D.S."/>
            <person name="Martin F."/>
        </authorList>
    </citation>
    <scope>NUCLEOTIDE SEQUENCE [LARGE SCALE GENOMIC DNA]</scope>
    <source>
        <strain evidence="8">FD-334 SS-4</strain>
    </source>
</reference>
<proteinExistence type="predicted"/>
<evidence type="ECO:0000256" key="2">
    <source>
        <dbReference type="ARBA" id="ARBA00022723"/>
    </source>
</evidence>
<dbReference type="SUPFAM" id="SSF57701">
    <property type="entry name" value="Zn2/Cys6 DNA-binding domain"/>
    <property type="match status" value="1"/>
</dbReference>
<dbReference type="Pfam" id="PF00172">
    <property type="entry name" value="Zn_clus"/>
    <property type="match status" value="1"/>
</dbReference>
<feature type="domain" description="Zn(2)-C6 fungal-type" evidence="6">
    <location>
        <begin position="27"/>
        <end position="60"/>
    </location>
</feature>
<keyword evidence="8" id="KW-1185">Reference proteome</keyword>
<dbReference type="Pfam" id="PF04082">
    <property type="entry name" value="Fungal_trans"/>
    <property type="match status" value="1"/>
</dbReference>
<dbReference type="PROSITE" id="PS00463">
    <property type="entry name" value="ZN2_CY6_FUNGAL_1"/>
    <property type="match status" value="1"/>
</dbReference>
<dbReference type="EMBL" id="KN817564">
    <property type="protein sequence ID" value="KJA20731.1"/>
    <property type="molecule type" value="Genomic_DNA"/>
</dbReference>
<evidence type="ECO:0000313" key="7">
    <source>
        <dbReference type="EMBL" id="KJA20731.1"/>
    </source>
</evidence>
<dbReference type="OrthoDB" id="4456959at2759"/>